<dbReference type="RefSeq" id="WP_169454286.1">
    <property type="nucleotide sequence ID" value="NZ_CP051774.1"/>
</dbReference>
<sequence length="102" mass="12165">MRTKPSLQQIRDAITRRKVVAFQWRGMDVKAEPRLLGLGGRYRTYLLLAWQLEADEGWQLFRFSEIYEFCVLPEMVQIHRPACGRLKREIHEFDTWGTPVQE</sequence>
<evidence type="ECO:0000313" key="2">
    <source>
        <dbReference type="Proteomes" id="UP000501812"/>
    </source>
</evidence>
<proteinExistence type="predicted"/>
<reference evidence="1 2" key="1">
    <citation type="submission" date="2020-04" db="EMBL/GenBank/DDBJ databases">
        <title>Luteolibacter sp. G-1-1-1 isolated from soil.</title>
        <authorList>
            <person name="Dahal R.H."/>
        </authorList>
    </citation>
    <scope>NUCLEOTIDE SEQUENCE [LARGE SCALE GENOMIC DNA]</scope>
    <source>
        <strain evidence="1 2">G-1-1-1</strain>
    </source>
</reference>
<dbReference type="EMBL" id="CP051774">
    <property type="protein sequence ID" value="QJE95973.1"/>
    <property type="molecule type" value="Genomic_DNA"/>
</dbReference>
<dbReference type="KEGG" id="luo:HHL09_09325"/>
<evidence type="ECO:0000313" key="1">
    <source>
        <dbReference type="EMBL" id="QJE95973.1"/>
    </source>
</evidence>
<organism evidence="1 2">
    <name type="scientific">Luteolibacter luteus</name>
    <dbReference type="NCBI Taxonomy" id="2728835"/>
    <lineage>
        <taxon>Bacteria</taxon>
        <taxon>Pseudomonadati</taxon>
        <taxon>Verrucomicrobiota</taxon>
        <taxon>Verrucomicrobiia</taxon>
        <taxon>Verrucomicrobiales</taxon>
        <taxon>Verrucomicrobiaceae</taxon>
        <taxon>Luteolibacter</taxon>
    </lineage>
</organism>
<dbReference type="Proteomes" id="UP000501812">
    <property type="component" value="Chromosome"/>
</dbReference>
<accession>A0A858RIU2</accession>
<name>A0A858RIU2_9BACT</name>
<protein>
    <recommendedName>
        <fullName evidence="3">WYL domain-containing protein</fullName>
    </recommendedName>
</protein>
<dbReference type="PROSITE" id="PS52050">
    <property type="entry name" value="WYL"/>
    <property type="match status" value="1"/>
</dbReference>
<evidence type="ECO:0008006" key="3">
    <source>
        <dbReference type="Google" id="ProtNLM"/>
    </source>
</evidence>
<gene>
    <name evidence="1" type="ORF">HHL09_09325</name>
</gene>
<keyword evidence="2" id="KW-1185">Reference proteome</keyword>
<dbReference type="AlphaFoldDB" id="A0A858RIU2"/>